<sequence length="140" mass="15852">MTASVSDFLLENVESPVKHEQVKFKRFKSPFEIKSLNMKEISSLRKEATRRVLNKKTHQYENDTDQDKFSGLVMERAVVSPSLNNEELQKSYGCIADPSGLLQTMLTAGEYSELSDRVMEICGLNDDSDDAEVLKDEAKN</sequence>
<proteinExistence type="predicted"/>
<name>I7JV03_9LACO</name>
<organism evidence="1 2">
    <name type="scientific">Lactobacillus hominis DSM 23910 = CRBIP 24.179</name>
    <dbReference type="NCBI Taxonomy" id="1423758"/>
    <lineage>
        <taxon>Bacteria</taxon>
        <taxon>Bacillati</taxon>
        <taxon>Bacillota</taxon>
        <taxon>Bacilli</taxon>
        <taxon>Lactobacillales</taxon>
        <taxon>Lactobacillaceae</taxon>
        <taxon>Lactobacillus</taxon>
    </lineage>
</organism>
<dbReference type="EMBL" id="CAKE01000012">
    <property type="protein sequence ID" value="CCI81986.1"/>
    <property type="molecule type" value="Genomic_DNA"/>
</dbReference>
<evidence type="ECO:0000313" key="2">
    <source>
        <dbReference type="Proteomes" id="UP000009320"/>
    </source>
</evidence>
<dbReference type="InterPro" id="IPR038559">
    <property type="entry name" value="XkdN-like_sf"/>
</dbReference>
<evidence type="ECO:0008006" key="3">
    <source>
        <dbReference type="Google" id="ProtNLM"/>
    </source>
</evidence>
<evidence type="ECO:0000313" key="1">
    <source>
        <dbReference type="EMBL" id="CCI81986.1"/>
    </source>
</evidence>
<dbReference type="OrthoDB" id="1807498at2"/>
<gene>
    <name evidence="1" type="ORF">BN55_01375</name>
</gene>
<dbReference type="STRING" id="1423758.FC41_GL001062"/>
<accession>I7JV03</accession>
<comment type="caution">
    <text evidence="1">The sequence shown here is derived from an EMBL/GenBank/DDBJ whole genome shotgun (WGS) entry which is preliminary data.</text>
</comment>
<dbReference type="Proteomes" id="UP000009320">
    <property type="component" value="Unassembled WGS sequence"/>
</dbReference>
<reference evidence="1 2" key="1">
    <citation type="submission" date="2012-06" db="EMBL/GenBank/DDBJ databases">
        <title>Draft Genome Sequence of Lactobacillus hominis Strain CRBIP 24.179T, isolated from human intestine.</title>
        <authorList>
            <person name="Cousin S."/>
            <person name="Ma L."/>
            <person name="Bizet C."/>
            <person name="Loux V."/>
            <person name="Bouchier C."/>
            <person name="Clermont D."/>
            <person name="Creno S."/>
        </authorList>
    </citation>
    <scope>NUCLEOTIDE SEQUENCE [LARGE SCALE GENOMIC DNA]</scope>
    <source>
        <strain evidence="2">CRBIP 24.179T</strain>
    </source>
</reference>
<protein>
    <recommendedName>
        <fullName evidence="3">Phage XkdN-like protein</fullName>
    </recommendedName>
</protein>
<dbReference type="eggNOG" id="ENOG5032WC6">
    <property type="taxonomic scope" value="Bacteria"/>
</dbReference>
<dbReference type="RefSeq" id="WP_008470939.1">
    <property type="nucleotide sequence ID" value="NZ_AYZP01000002.1"/>
</dbReference>
<dbReference type="GeneID" id="82847210"/>
<dbReference type="PATRIC" id="fig|1423758.3.peg.1072"/>
<dbReference type="AlphaFoldDB" id="I7JV03"/>
<dbReference type="Gene3D" id="3.30.2220.30">
    <property type="match status" value="1"/>
</dbReference>
<keyword evidence="2" id="KW-1185">Reference proteome</keyword>
<dbReference type="Pfam" id="PF08890">
    <property type="entry name" value="Phage_TAC_5"/>
    <property type="match status" value="1"/>
</dbReference>
<dbReference type="InterPro" id="IPR014986">
    <property type="entry name" value="XkdN-like"/>
</dbReference>